<feature type="compositionally biased region" description="Basic residues" evidence="2">
    <location>
        <begin position="167"/>
        <end position="176"/>
    </location>
</feature>
<evidence type="ECO:0000256" key="2">
    <source>
        <dbReference type="SAM" id="MobiDB-lite"/>
    </source>
</evidence>
<sequence length="544" mass="62059">MLQPTEHDTEDHSSGLKAKLIELEVNHRTSQSELIKLKRELNLKLDAIEQLESEKEHHDQEIEQLRSQLSSAQEEVENLLSKSKEEKKHLQPVENERDALLNDKENVEGQLTAVNLVSFESSSLPWMVVIHMSGFDTHQQLRETRAQLSHVTEARDSMDAEPFTSRTKPHLPHRKKLDSSMKRSPALNGEVRQLKNELERKVHMALNSEKSYHRIQATLEKQTAEFGQLQDELENKENEIVGLNGLNNNLEKDTKALRKELIKFKSEAQDLGHHLQDLKHQLDSHVPPLISNPKDAAKIKNELLACKKELNDLKSQQHTQRNHGLTGESRQELDQKHNSESKGLLLRIRFLKLMFTRESLFRADLACQKKLIMVKLRDTETRICECVCRNEAIQLALANFGLPYSLSSAAQGAHDDHTQPGNFTLHPTTTDRSFKSIAIAVLADLVEKLDQGSQGQREVERGLSRGSRQGFYRRLIDLSNLGRMRGVSRYCCCLEANYNILSNGLVTSLTKIKLLGNLPTLFETLLTWCKNSIPLILCRILCFL</sequence>
<accession>A0A0L6UAU2</accession>
<name>A0A0L6UAU2_9BASI</name>
<feature type="compositionally biased region" description="Polar residues" evidence="2">
    <location>
        <begin position="314"/>
        <end position="323"/>
    </location>
</feature>
<dbReference type="VEuPathDB" id="FungiDB:VP01_871g1"/>
<dbReference type="EMBL" id="LAVV01014293">
    <property type="protein sequence ID" value="KNZ44895.1"/>
    <property type="molecule type" value="Genomic_DNA"/>
</dbReference>
<dbReference type="AlphaFoldDB" id="A0A0L6UAU2"/>
<dbReference type="Gene3D" id="1.10.287.1490">
    <property type="match status" value="1"/>
</dbReference>
<evidence type="ECO:0000256" key="1">
    <source>
        <dbReference type="SAM" id="Coils"/>
    </source>
</evidence>
<dbReference type="STRING" id="27349.A0A0L6UAU2"/>
<feature type="region of interest" description="Disordered" evidence="2">
    <location>
        <begin position="152"/>
        <end position="181"/>
    </location>
</feature>
<keyword evidence="1" id="KW-0175">Coiled coil</keyword>
<organism evidence="3 4">
    <name type="scientific">Puccinia sorghi</name>
    <dbReference type="NCBI Taxonomy" id="27349"/>
    <lineage>
        <taxon>Eukaryota</taxon>
        <taxon>Fungi</taxon>
        <taxon>Dikarya</taxon>
        <taxon>Basidiomycota</taxon>
        <taxon>Pucciniomycotina</taxon>
        <taxon>Pucciniomycetes</taxon>
        <taxon>Pucciniales</taxon>
        <taxon>Pucciniaceae</taxon>
        <taxon>Puccinia</taxon>
    </lineage>
</organism>
<proteinExistence type="predicted"/>
<evidence type="ECO:0000313" key="3">
    <source>
        <dbReference type="EMBL" id="KNZ44895.1"/>
    </source>
</evidence>
<gene>
    <name evidence="3" type="ORF">VP01_871g1</name>
</gene>
<reference evidence="3 4" key="1">
    <citation type="submission" date="2015-08" db="EMBL/GenBank/DDBJ databases">
        <title>Next Generation Sequencing and Analysis of the Genome of Puccinia sorghi L Schw, the Causal Agent of Maize Common Rust.</title>
        <authorList>
            <person name="Rochi L."/>
            <person name="Burguener G."/>
            <person name="Darino M."/>
            <person name="Turjanski A."/>
            <person name="Kreff E."/>
            <person name="Dieguez M.J."/>
            <person name="Sacco F."/>
        </authorList>
    </citation>
    <scope>NUCLEOTIDE SEQUENCE [LARGE SCALE GENOMIC DNA]</scope>
    <source>
        <strain evidence="3 4">RO10H11247</strain>
    </source>
</reference>
<feature type="coiled-coil region" evidence="1">
    <location>
        <begin position="212"/>
        <end position="267"/>
    </location>
</feature>
<feature type="compositionally biased region" description="Basic and acidic residues" evidence="2">
    <location>
        <begin position="329"/>
        <end position="338"/>
    </location>
</feature>
<feature type="coiled-coil region" evidence="1">
    <location>
        <begin position="20"/>
        <end position="110"/>
    </location>
</feature>
<feature type="region of interest" description="Disordered" evidence="2">
    <location>
        <begin position="314"/>
        <end position="338"/>
    </location>
</feature>
<comment type="caution">
    <text evidence="3">The sequence shown here is derived from an EMBL/GenBank/DDBJ whole genome shotgun (WGS) entry which is preliminary data.</text>
</comment>
<dbReference type="Proteomes" id="UP000037035">
    <property type="component" value="Unassembled WGS sequence"/>
</dbReference>
<keyword evidence="4" id="KW-1185">Reference proteome</keyword>
<evidence type="ECO:0000313" key="4">
    <source>
        <dbReference type="Proteomes" id="UP000037035"/>
    </source>
</evidence>
<protein>
    <submittedName>
        <fullName evidence="3">Uncharacterized protein</fullName>
    </submittedName>
</protein>
<dbReference type="OrthoDB" id="2020852at2759"/>